<comment type="caution">
    <text evidence="1">The sequence shown here is derived from an EMBL/GenBank/DDBJ whole genome shotgun (WGS) entry which is preliminary data.</text>
</comment>
<dbReference type="Proteomes" id="UP001153332">
    <property type="component" value="Unassembled WGS sequence"/>
</dbReference>
<dbReference type="EMBL" id="JAPUUL010000094">
    <property type="protein sequence ID" value="KAJ8132709.1"/>
    <property type="molecule type" value="Genomic_DNA"/>
</dbReference>
<reference evidence="1" key="1">
    <citation type="submission" date="2022-12" db="EMBL/GenBank/DDBJ databases">
        <title>Genome Sequence of Lasiodiplodia mahajangana.</title>
        <authorList>
            <person name="Buettner E."/>
        </authorList>
    </citation>
    <scope>NUCLEOTIDE SEQUENCE</scope>
    <source>
        <strain evidence="1">VT137</strain>
    </source>
</reference>
<evidence type="ECO:0000313" key="1">
    <source>
        <dbReference type="EMBL" id="KAJ8132709.1"/>
    </source>
</evidence>
<name>A0ACC2JZ05_9PEZI</name>
<evidence type="ECO:0000313" key="2">
    <source>
        <dbReference type="Proteomes" id="UP001153332"/>
    </source>
</evidence>
<proteinExistence type="predicted"/>
<protein>
    <submittedName>
        <fullName evidence="1">Uncharacterized protein</fullName>
    </submittedName>
</protein>
<organism evidence="1 2">
    <name type="scientific">Lasiodiplodia mahajangana</name>
    <dbReference type="NCBI Taxonomy" id="1108764"/>
    <lineage>
        <taxon>Eukaryota</taxon>
        <taxon>Fungi</taxon>
        <taxon>Dikarya</taxon>
        <taxon>Ascomycota</taxon>
        <taxon>Pezizomycotina</taxon>
        <taxon>Dothideomycetes</taxon>
        <taxon>Dothideomycetes incertae sedis</taxon>
        <taxon>Botryosphaeriales</taxon>
        <taxon>Botryosphaeriaceae</taxon>
        <taxon>Lasiodiplodia</taxon>
    </lineage>
</organism>
<gene>
    <name evidence="1" type="ORF">O1611_g915</name>
</gene>
<keyword evidence="2" id="KW-1185">Reference proteome</keyword>
<sequence length="251" mass="27904">MSSLGSDISHDWELATELASLDASTEDVYPESNYTRHGELSSSPPLYAVGSVLDNNSPSSGTSVSHLQRAPMKRSPMSVEGEKLQVRQSLGDKGIADRAFRFDPNDPPSLSQLAVWLGLNHAVEVALLLDSFAIRHSFAAYGSMPGQARTANPECLRFVVPLFTYSRETLLCWRSRFRDEIGGNIDFSAALFANQVVRYLERSVDFVAWSPLTGHESSIEAFEIARWRFAVALQMLWFLEKAFVRPGELSN</sequence>
<accession>A0ACC2JZ05</accession>